<sequence>MTSMWYERVPTHDDAAPTTAICVCPPPRPGAGAAAMNIPAEIPAGPYRLRRWRPSDAEQVLRACQDPEIQRWTTIPVPYTEEHAEGFLAGVGGSPLFAVTAHGDDVLGSFGLVAVEADRAEVGCWIAPWARRLGVGEAAGRALTGWALDDTELTRLEWIADAANEASLRLAERIGFLPARMLPDHLENRDGTLSDAVLAVMREDR</sequence>
<dbReference type="PANTHER" id="PTHR43441">
    <property type="entry name" value="RIBOSOMAL-PROTEIN-SERINE ACETYLTRANSFERASE"/>
    <property type="match status" value="1"/>
</dbReference>
<comment type="caution">
    <text evidence="2">The sequence shown here is derived from an EMBL/GenBank/DDBJ whole genome shotgun (WGS) entry which is preliminary data.</text>
</comment>
<keyword evidence="3" id="KW-1185">Reference proteome</keyword>
<dbReference type="GO" id="GO:0008999">
    <property type="term" value="F:protein-N-terminal-alanine acetyltransferase activity"/>
    <property type="evidence" value="ECO:0007669"/>
    <property type="project" value="TreeGrafter"/>
</dbReference>
<reference evidence="2 3" key="1">
    <citation type="submission" date="2019-03" db="EMBL/GenBank/DDBJ databases">
        <title>Draft genome sequences of novel Actinobacteria.</title>
        <authorList>
            <person name="Sahin N."/>
            <person name="Ay H."/>
            <person name="Saygin H."/>
        </authorList>
    </citation>
    <scope>NUCLEOTIDE SEQUENCE [LARGE SCALE GENOMIC DNA]</scope>
    <source>
        <strain evidence="2 3">16K404</strain>
    </source>
</reference>
<dbReference type="InterPro" id="IPR016181">
    <property type="entry name" value="Acyl_CoA_acyltransferase"/>
</dbReference>
<name>A0A4R4UU76_9PSEU</name>
<accession>A0A4R4UU76</accession>
<dbReference type="Proteomes" id="UP000294744">
    <property type="component" value="Unassembled WGS sequence"/>
</dbReference>
<dbReference type="Pfam" id="PF13302">
    <property type="entry name" value="Acetyltransf_3"/>
    <property type="match status" value="1"/>
</dbReference>
<dbReference type="SUPFAM" id="SSF55729">
    <property type="entry name" value="Acyl-CoA N-acyltransferases (Nat)"/>
    <property type="match status" value="1"/>
</dbReference>
<organism evidence="2 3">
    <name type="scientific">Saccharopolyspora aridisoli</name>
    <dbReference type="NCBI Taxonomy" id="2530385"/>
    <lineage>
        <taxon>Bacteria</taxon>
        <taxon>Bacillati</taxon>
        <taxon>Actinomycetota</taxon>
        <taxon>Actinomycetes</taxon>
        <taxon>Pseudonocardiales</taxon>
        <taxon>Pseudonocardiaceae</taxon>
        <taxon>Saccharopolyspora</taxon>
    </lineage>
</organism>
<dbReference type="OrthoDB" id="2061990at2"/>
<dbReference type="GO" id="GO:0005737">
    <property type="term" value="C:cytoplasm"/>
    <property type="evidence" value="ECO:0007669"/>
    <property type="project" value="TreeGrafter"/>
</dbReference>
<keyword evidence="2" id="KW-0808">Transferase</keyword>
<gene>
    <name evidence="2" type="ORF">E1161_18935</name>
</gene>
<proteinExistence type="predicted"/>
<dbReference type="InterPro" id="IPR051908">
    <property type="entry name" value="Ribosomal_N-acetyltransferase"/>
</dbReference>
<evidence type="ECO:0000259" key="1">
    <source>
        <dbReference type="PROSITE" id="PS51186"/>
    </source>
</evidence>
<dbReference type="Gene3D" id="3.40.630.30">
    <property type="match status" value="1"/>
</dbReference>
<dbReference type="InterPro" id="IPR000182">
    <property type="entry name" value="GNAT_dom"/>
</dbReference>
<dbReference type="PANTHER" id="PTHR43441:SF10">
    <property type="entry name" value="ACETYLTRANSFERASE"/>
    <property type="match status" value="1"/>
</dbReference>
<dbReference type="AlphaFoldDB" id="A0A4R4UU76"/>
<dbReference type="EMBL" id="SMKV01000025">
    <property type="protein sequence ID" value="TDC90389.1"/>
    <property type="molecule type" value="Genomic_DNA"/>
</dbReference>
<evidence type="ECO:0000313" key="2">
    <source>
        <dbReference type="EMBL" id="TDC90389.1"/>
    </source>
</evidence>
<feature type="domain" description="N-acetyltransferase" evidence="1">
    <location>
        <begin position="47"/>
        <end position="204"/>
    </location>
</feature>
<evidence type="ECO:0000313" key="3">
    <source>
        <dbReference type="Proteomes" id="UP000294744"/>
    </source>
</evidence>
<protein>
    <submittedName>
        <fullName evidence="2">N-acetyltransferase</fullName>
    </submittedName>
</protein>
<dbReference type="GO" id="GO:1990189">
    <property type="term" value="F:protein N-terminal-serine acetyltransferase activity"/>
    <property type="evidence" value="ECO:0007669"/>
    <property type="project" value="TreeGrafter"/>
</dbReference>
<dbReference type="PROSITE" id="PS51186">
    <property type="entry name" value="GNAT"/>
    <property type="match status" value="1"/>
</dbReference>